<keyword evidence="6" id="KW-1185">Reference proteome</keyword>
<dbReference type="GO" id="GO:0016787">
    <property type="term" value="F:hydrolase activity"/>
    <property type="evidence" value="ECO:0007669"/>
    <property type="project" value="UniProtKB-KW"/>
</dbReference>
<proteinExistence type="predicted"/>
<dbReference type="AlphaFoldDB" id="M7XC28"/>
<evidence type="ECO:0000313" key="6">
    <source>
        <dbReference type="Proteomes" id="UP000010953"/>
    </source>
</evidence>
<dbReference type="EMBL" id="AMZY02000003">
    <property type="protein sequence ID" value="EMS34980.1"/>
    <property type="molecule type" value="Genomic_DNA"/>
</dbReference>
<reference evidence="5" key="1">
    <citation type="submission" date="2013-01" db="EMBL/GenBank/DDBJ databases">
        <title>Genome assembly of Mariniradius saccharolyticus AK6.</title>
        <authorList>
            <person name="Vaidya B."/>
            <person name="Khatri I."/>
            <person name="Tanuku N.R.S."/>
            <person name="Subramanian S."/>
            <person name="Pinnaka A."/>
        </authorList>
    </citation>
    <scope>NUCLEOTIDE SEQUENCE [LARGE SCALE GENOMIC DNA]</scope>
    <source>
        <strain evidence="5">AK6</strain>
    </source>
</reference>
<dbReference type="InterPro" id="IPR035437">
    <property type="entry name" value="SNase_OB-fold_sf"/>
</dbReference>
<dbReference type="SUPFAM" id="SSF50199">
    <property type="entry name" value="Staphylococcal nuclease"/>
    <property type="match status" value="1"/>
</dbReference>
<gene>
    <name evidence="5" type="ORF">C943_02871</name>
</gene>
<comment type="caution">
    <text evidence="5">The sequence shown here is derived from an EMBL/GenBank/DDBJ whole genome shotgun (WGS) entry which is preliminary data.</text>
</comment>
<dbReference type="RefSeq" id="WP_008623573.1">
    <property type="nucleotide sequence ID" value="NZ_AMZY02000003.1"/>
</dbReference>
<evidence type="ECO:0000313" key="5">
    <source>
        <dbReference type="EMBL" id="EMS34980.1"/>
    </source>
</evidence>
<dbReference type="Proteomes" id="UP000010953">
    <property type="component" value="Unassembled WGS sequence"/>
</dbReference>
<keyword evidence="2" id="KW-0255">Endonuclease</keyword>
<sequence length="165" mass="18949">MSEDYPLRSRSIKVSSSIWLIVLLLFSFSVSAQFLPVTKVVDGDTFWVKRSNGKEEKIRLIGIDAPESRKTGNKDVGYYGKEAKAYLEKLLLGKSVRLEYDVSRTDRYKRTLAYAYLQNGTFLNEHLIREGYAMTLTVPPNVKYAERFAKLQAEARQKKKGLWGK</sequence>
<dbReference type="Gene3D" id="2.40.50.90">
    <property type="match status" value="1"/>
</dbReference>
<dbReference type="InParanoid" id="M7XC28"/>
<dbReference type="FunCoup" id="M7XC28">
    <property type="interactions" value="11"/>
</dbReference>
<dbReference type="Pfam" id="PF00565">
    <property type="entry name" value="SNase"/>
    <property type="match status" value="1"/>
</dbReference>
<dbReference type="CDD" id="cd00175">
    <property type="entry name" value="SNc"/>
    <property type="match status" value="1"/>
</dbReference>
<dbReference type="SMART" id="SM00318">
    <property type="entry name" value="SNc"/>
    <property type="match status" value="1"/>
</dbReference>
<evidence type="ECO:0000256" key="3">
    <source>
        <dbReference type="ARBA" id="ARBA00022801"/>
    </source>
</evidence>
<keyword evidence="3" id="KW-0378">Hydrolase</keyword>
<dbReference type="OrthoDB" id="4376109at2"/>
<evidence type="ECO:0000256" key="2">
    <source>
        <dbReference type="ARBA" id="ARBA00022759"/>
    </source>
</evidence>
<protein>
    <submittedName>
        <fullName evidence="5">Micrococcal nuclease-like protein</fullName>
    </submittedName>
</protein>
<dbReference type="eggNOG" id="COG1525">
    <property type="taxonomic scope" value="Bacteria"/>
</dbReference>
<dbReference type="GO" id="GO:0004519">
    <property type="term" value="F:endonuclease activity"/>
    <property type="evidence" value="ECO:0007669"/>
    <property type="project" value="UniProtKB-KW"/>
</dbReference>
<organism evidence="5 6">
    <name type="scientific">Mariniradius saccharolyticus AK6</name>
    <dbReference type="NCBI Taxonomy" id="1239962"/>
    <lineage>
        <taxon>Bacteria</taxon>
        <taxon>Pseudomonadati</taxon>
        <taxon>Bacteroidota</taxon>
        <taxon>Cytophagia</taxon>
        <taxon>Cytophagales</taxon>
        <taxon>Cyclobacteriaceae</taxon>
        <taxon>Mariniradius</taxon>
    </lineage>
</organism>
<feature type="domain" description="TNase-like" evidence="4">
    <location>
        <begin position="31"/>
        <end position="165"/>
    </location>
</feature>
<evidence type="ECO:0000259" key="4">
    <source>
        <dbReference type="PROSITE" id="PS50830"/>
    </source>
</evidence>
<accession>M7XC28</accession>
<name>M7XC28_9BACT</name>
<keyword evidence="1" id="KW-0540">Nuclease</keyword>
<dbReference type="InterPro" id="IPR016071">
    <property type="entry name" value="Staphylococal_nuclease_OB-fold"/>
</dbReference>
<dbReference type="STRING" id="1239962.C943_02871"/>
<evidence type="ECO:0000256" key="1">
    <source>
        <dbReference type="ARBA" id="ARBA00022722"/>
    </source>
</evidence>
<dbReference type="PROSITE" id="PS50830">
    <property type="entry name" value="TNASE_3"/>
    <property type="match status" value="1"/>
</dbReference>
<dbReference type="PANTHER" id="PTHR12302">
    <property type="entry name" value="EBNA2 BINDING PROTEIN P100"/>
    <property type="match status" value="1"/>
</dbReference>
<dbReference type="PANTHER" id="PTHR12302:SF3">
    <property type="entry name" value="SERINE_THREONINE-PROTEIN KINASE 31"/>
    <property type="match status" value="1"/>
</dbReference>